<keyword evidence="1" id="KW-0732">Signal</keyword>
<evidence type="ECO:0000313" key="2">
    <source>
        <dbReference type="EMBL" id="MBE1161694.1"/>
    </source>
</evidence>
<dbReference type="RefSeq" id="WP_192556538.1">
    <property type="nucleotide sequence ID" value="NZ_JACZZA010000009.1"/>
</dbReference>
<dbReference type="Proteomes" id="UP000651010">
    <property type="component" value="Unassembled WGS sequence"/>
</dbReference>
<dbReference type="InterPro" id="IPR045500">
    <property type="entry name" value="DUF6491"/>
</dbReference>
<sequence length="148" mass="16209">MRPVISAVLFFAFAANAGLAWAQSSTPPRTPLPNNDCLRVSQINEWHIVDPRTVIVQAGPYQRYLVKLQADCQKLGIGNPGLMFIGSSGDRAIQPDRICGAVGEKVRARYQPACAIQSLSLIDQATFNDLRTKAKYHSITSQQPSKTP</sequence>
<dbReference type="Pfam" id="PF20101">
    <property type="entry name" value="DUF6491"/>
    <property type="match status" value="1"/>
</dbReference>
<keyword evidence="3" id="KW-1185">Reference proteome</keyword>
<name>A0ABR9GCJ4_9GAMM</name>
<evidence type="ECO:0000256" key="1">
    <source>
        <dbReference type="SAM" id="SignalP"/>
    </source>
</evidence>
<organism evidence="2 3">
    <name type="scientific">Dyella acidiphila</name>
    <dbReference type="NCBI Taxonomy" id="2775866"/>
    <lineage>
        <taxon>Bacteria</taxon>
        <taxon>Pseudomonadati</taxon>
        <taxon>Pseudomonadota</taxon>
        <taxon>Gammaproteobacteria</taxon>
        <taxon>Lysobacterales</taxon>
        <taxon>Rhodanobacteraceae</taxon>
        <taxon>Dyella</taxon>
    </lineage>
</organism>
<feature type="signal peptide" evidence="1">
    <location>
        <begin position="1"/>
        <end position="22"/>
    </location>
</feature>
<dbReference type="EMBL" id="JACZZA010000009">
    <property type="protein sequence ID" value="MBE1161694.1"/>
    <property type="molecule type" value="Genomic_DNA"/>
</dbReference>
<proteinExistence type="predicted"/>
<feature type="chain" id="PRO_5046462571" evidence="1">
    <location>
        <begin position="23"/>
        <end position="148"/>
    </location>
</feature>
<gene>
    <name evidence="2" type="ORF">IGX34_15020</name>
</gene>
<reference evidence="2 3" key="1">
    <citation type="submission" date="2020-09" db="EMBL/GenBank/DDBJ databases">
        <title>Dyella sp. 7MK23 isolated from forest soil.</title>
        <authorList>
            <person name="Fu J."/>
        </authorList>
    </citation>
    <scope>NUCLEOTIDE SEQUENCE [LARGE SCALE GENOMIC DNA]</scope>
    <source>
        <strain evidence="2 3">7MK23</strain>
    </source>
</reference>
<comment type="caution">
    <text evidence="2">The sequence shown here is derived from an EMBL/GenBank/DDBJ whole genome shotgun (WGS) entry which is preliminary data.</text>
</comment>
<protein>
    <submittedName>
        <fullName evidence="2">Uncharacterized protein</fullName>
    </submittedName>
</protein>
<evidence type="ECO:0000313" key="3">
    <source>
        <dbReference type="Proteomes" id="UP000651010"/>
    </source>
</evidence>
<accession>A0ABR9GCJ4</accession>